<dbReference type="PATRIC" id="fig|1341683.3.peg.2658"/>
<comment type="caution">
    <text evidence="11">The sequence shown here is derived from an EMBL/GenBank/DDBJ whole genome shotgun (WGS) entry which is preliminary data.</text>
</comment>
<evidence type="ECO:0000256" key="8">
    <source>
        <dbReference type="ARBA" id="ARBA00034247"/>
    </source>
</evidence>
<dbReference type="GO" id="GO:1902201">
    <property type="term" value="P:negative regulation of bacterial-type flagellum-dependent cell motility"/>
    <property type="evidence" value="ECO:0007669"/>
    <property type="project" value="TreeGrafter"/>
</dbReference>
<dbReference type="Pfam" id="PF02743">
    <property type="entry name" value="dCache_1"/>
    <property type="match status" value="1"/>
</dbReference>
<evidence type="ECO:0000313" key="11">
    <source>
        <dbReference type="EMBL" id="ESK49116.1"/>
    </source>
</evidence>
<dbReference type="SMART" id="SM00267">
    <property type="entry name" value="GGDEF"/>
    <property type="match status" value="1"/>
</dbReference>
<evidence type="ECO:0000256" key="6">
    <source>
        <dbReference type="ARBA" id="ARBA00022989"/>
    </source>
</evidence>
<evidence type="ECO:0000256" key="7">
    <source>
        <dbReference type="ARBA" id="ARBA00023136"/>
    </source>
</evidence>
<evidence type="ECO:0000256" key="2">
    <source>
        <dbReference type="ARBA" id="ARBA00004651"/>
    </source>
</evidence>
<dbReference type="NCBIfam" id="TIGR00254">
    <property type="entry name" value="GGDEF"/>
    <property type="match status" value="1"/>
</dbReference>
<dbReference type="Gene3D" id="3.30.450.20">
    <property type="entry name" value="PAS domain"/>
    <property type="match status" value="1"/>
</dbReference>
<dbReference type="InterPro" id="IPR000160">
    <property type="entry name" value="GGDEF_dom"/>
</dbReference>
<dbReference type="EMBL" id="AYEU01000010">
    <property type="protein sequence ID" value="ESK49116.1"/>
    <property type="molecule type" value="Genomic_DNA"/>
</dbReference>
<comment type="subcellular location">
    <subcellularLocation>
        <location evidence="2">Cell membrane</location>
        <topology evidence="2">Multi-pass membrane protein</topology>
    </subcellularLocation>
</comment>
<dbReference type="HOGENOM" id="CLU_000445_134_6_6"/>
<proteinExistence type="predicted"/>
<evidence type="ECO:0000259" key="10">
    <source>
        <dbReference type="PROSITE" id="PS50887"/>
    </source>
</evidence>
<dbReference type="CDD" id="cd18773">
    <property type="entry name" value="PDC1_HK_sensor"/>
    <property type="match status" value="1"/>
</dbReference>
<evidence type="ECO:0000256" key="5">
    <source>
        <dbReference type="ARBA" id="ARBA00022692"/>
    </source>
</evidence>
<dbReference type="FunFam" id="3.30.70.270:FF:000001">
    <property type="entry name" value="Diguanylate cyclase domain protein"/>
    <property type="match status" value="1"/>
</dbReference>
<evidence type="ECO:0000256" key="3">
    <source>
        <dbReference type="ARBA" id="ARBA00012528"/>
    </source>
</evidence>
<name>V2UKJ3_9GAMM</name>
<dbReference type="PROSITE" id="PS50887">
    <property type="entry name" value="GGDEF"/>
    <property type="match status" value="1"/>
</dbReference>
<dbReference type="PANTHER" id="PTHR45138:SF9">
    <property type="entry name" value="DIGUANYLATE CYCLASE DGCM-RELATED"/>
    <property type="match status" value="1"/>
</dbReference>
<dbReference type="SUPFAM" id="SSF103190">
    <property type="entry name" value="Sensory domain-like"/>
    <property type="match status" value="1"/>
</dbReference>
<dbReference type="CDD" id="cd01949">
    <property type="entry name" value="GGDEF"/>
    <property type="match status" value="1"/>
</dbReference>
<accession>V2UKJ3</accession>
<dbReference type="InterPro" id="IPR043128">
    <property type="entry name" value="Rev_trsase/Diguanyl_cyclase"/>
</dbReference>
<dbReference type="EC" id="2.7.7.65" evidence="3"/>
<evidence type="ECO:0000313" key="12">
    <source>
        <dbReference type="Proteomes" id="UP000018418"/>
    </source>
</evidence>
<dbReference type="InterPro" id="IPR033479">
    <property type="entry name" value="dCache_1"/>
</dbReference>
<keyword evidence="7 9" id="KW-0472">Membrane</keyword>
<organism evidence="11 12">
    <name type="scientific">Acinetobacter brisouii CIP 110357</name>
    <dbReference type="NCBI Taxonomy" id="1341683"/>
    <lineage>
        <taxon>Bacteria</taxon>
        <taxon>Pseudomonadati</taxon>
        <taxon>Pseudomonadota</taxon>
        <taxon>Gammaproteobacteria</taxon>
        <taxon>Moraxellales</taxon>
        <taxon>Moraxellaceae</taxon>
        <taxon>Acinetobacter</taxon>
    </lineage>
</organism>
<protein>
    <recommendedName>
        <fullName evidence="3">diguanylate cyclase</fullName>
        <ecNumber evidence="3">2.7.7.65</ecNumber>
    </recommendedName>
</protein>
<evidence type="ECO:0000256" key="9">
    <source>
        <dbReference type="SAM" id="Phobius"/>
    </source>
</evidence>
<reference evidence="11 12" key="1">
    <citation type="submission" date="2013-10" db="EMBL/GenBank/DDBJ databases">
        <title>The Genome Sequence of Acinetobacter brisouii CIP 110357.</title>
        <authorList>
            <consortium name="The Broad Institute Genomics Platform"/>
            <consortium name="The Broad Institute Genome Sequencing Center for Infectious Disease"/>
            <person name="Cerqueira G."/>
            <person name="Feldgarden M."/>
            <person name="Courvalin P."/>
            <person name="Grillot-Courvalin C."/>
            <person name="Clermont D."/>
            <person name="Rocha E."/>
            <person name="Yoon E.-J."/>
            <person name="Nemec A."/>
            <person name="Young S.K."/>
            <person name="Zeng Q."/>
            <person name="Gargeya S."/>
            <person name="Fitzgerald M."/>
            <person name="Abouelleil A."/>
            <person name="Alvarado L."/>
            <person name="Berlin A.M."/>
            <person name="Chapman S.B."/>
            <person name="Gainer-Dewar J."/>
            <person name="Goldberg J."/>
            <person name="Gnerre S."/>
            <person name="Griggs A."/>
            <person name="Gujja S."/>
            <person name="Hansen M."/>
            <person name="Howarth C."/>
            <person name="Imamovic A."/>
            <person name="Ireland A."/>
            <person name="Larimer J."/>
            <person name="McCowan C."/>
            <person name="Murphy C."/>
            <person name="Pearson M."/>
            <person name="Poon T.W."/>
            <person name="Priest M."/>
            <person name="Roberts A."/>
            <person name="Saif S."/>
            <person name="Shea T."/>
            <person name="Sykes S."/>
            <person name="Wortman J."/>
            <person name="Nusbaum C."/>
            <person name="Birren B."/>
        </authorList>
    </citation>
    <scope>NUCLEOTIDE SEQUENCE [LARGE SCALE GENOMIC DNA]</scope>
    <source>
        <strain evidence="11 12">CIP 110357</strain>
    </source>
</reference>
<dbReference type="Pfam" id="PF00990">
    <property type="entry name" value="GGDEF"/>
    <property type="match status" value="1"/>
</dbReference>
<dbReference type="InterPro" id="IPR050469">
    <property type="entry name" value="Diguanylate_Cyclase"/>
</dbReference>
<comment type="catalytic activity">
    <reaction evidence="8">
        <text>2 GTP = 3',3'-c-di-GMP + 2 diphosphate</text>
        <dbReference type="Rhea" id="RHEA:24898"/>
        <dbReference type="ChEBI" id="CHEBI:33019"/>
        <dbReference type="ChEBI" id="CHEBI:37565"/>
        <dbReference type="ChEBI" id="CHEBI:58805"/>
        <dbReference type="EC" id="2.7.7.65"/>
    </reaction>
</comment>
<keyword evidence="5 9" id="KW-0812">Transmembrane</keyword>
<dbReference type="GO" id="GO:0052621">
    <property type="term" value="F:diguanylate cyclase activity"/>
    <property type="evidence" value="ECO:0007669"/>
    <property type="project" value="UniProtKB-EC"/>
</dbReference>
<comment type="cofactor">
    <cofactor evidence="1">
        <name>Mg(2+)</name>
        <dbReference type="ChEBI" id="CHEBI:18420"/>
    </cofactor>
</comment>
<gene>
    <name evidence="11" type="ORF">P255_02691</name>
</gene>
<sequence length="525" mass="60137">MLMWLRKIIYSLNLDLRKLILCLAAFSVFSLFIASLLVSYYVQKKELIQNALSVNLEYAQKIANGTDSHFSIMQHELAYSAALLGQNFNNAQLRQTEVERLKYQSNYFNSVLISDSTGRFLSYAPAQLKLNTNVVNHTIGVKSSLQKKAAFISSPYYSIKNNLIIFISQPIFDQQHRYLGFIAASIYLKQDNILNQMLASKYGYKKNYMYVMDSSRRIIFHPNGKRIGETVKNNTGLDAMTHNKQGSIRLINSLGIDNLAGFARVPSTNWIVVSQQPTHELLDQANKIIYKILFGMSLFYILIFLIIWRVAYLISNPLSDLAKMASDLSHPEIDEKIKQVEPWFVEVLKFKISLLLSSQYFKQTINELNYHVNTDPLTGLYNRRGMDLFIDDLVKTNTEFAVIFIDIDHFKKINDTFGHDKGDLVLKELAAYIKSNFRSDDVCCRIGGEEFVVLAPIFDLDFSYSLAENLRKSLENHQIDLVGTITVSIGIAYWPLSSKNVETVFKIADQNLYRAKNEGRNCIRM</sequence>
<feature type="transmembrane region" description="Helical" evidence="9">
    <location>
        <begin position="20"/>
        <end position="42"/>
    </location>
</feature>
<dbReference type="CDD" id="cd12912">
    <property type="entry name" value="PDC2_MCP_like"/>
    <property type="match status" value="1"/>
</dbReference>
<dbReference type="AlphaFoldDB" id="V2UKJ3"/>
<dbReference type="PANTHER" id="PTHR45138">
    <property type="entry name" value="REGULATORY COMPONENTS OF SENSORY TRANSDUCTION SYSTEM"/>
    <property type="match status" value="1"/>
</dbReference>
<dbReference type="InterPro" id="IPR029151">
    <property type="entry name" value="Sensor-like_sf"/>
</dbReference>
<dbReference type="SUPFAM" id="SSF55073">
    <property type="entry name" value="Nucleotide cyclase"/>
    <property type="match status" value="1"/>
</dbReference>
<keyword evidence="6 9" id="KW-1133">Transmembrane helix</keyword>
<evidence type="ECO:0000256" key="4">
    <source>
        <dbReference type="ARBA" id="ARBA00022475"/>
    </source>
</evidence>
<feature type="domain" description="GGDEF" evidence="10">
    <location>
        <begin position="398"/>
        <end position="525"/>
    </location>
</feature>
<dbReference type="InterPro" id="IPR029787">
    <property type="entry name" value="Nucleotide_cyclase"/>
</dbReference>
<evidence type="ECO:0000256" key="1">
    <source>
        <dbReference type="ARBA" id="ARBA00001946"/>
    </source>
</evidence>
<dbReference type="GO" id="GO:0005886">
    <property type="term" value="C:plasma membrane"/>
    <property type="evidence" value="ECO:0007669"/>
    <property type="project" value="UniProtKB-SubCell"/>
</dbReference>
<keyword evidence="4" id="KW-1003">Cell membrane</keyword>
<dbReference type="STRING" id="396323.VH98_11520"/>
<dbReference type="Gene3D" id="3.30.70.270">
    <property type="match status" value="1"/>
</dbReference>
<dbReference type="GO" id="GO:0043709">
    <property type="term" value="P:cell adhesion involved in single-species biofilm formation"/>
    <property type="evidence" value="ECO:0007669"/>
    <property type="project" value="TreeGrafter"/>
</dbReference>
<dbReference type="Proteomes" id="UP000018418">
    <property type="component" value="Unassembled WGS sequence"/>
</dbReference>
<keyword evidence="12" id="KW-1185">Reference proteome</keyword>
<feature type="transmembrane region" description="Helical" evidence="9">
    <location>
        <begin position="288"/>
        <end position="314"/>
    </location>
</feature>